<organism evidence="1 2">
    <name type="scientific">Deinococcus carri</name>
    <dbReference type="NCBI Taxonomy" id="1211323"/>
    <lineage>
        <taxon>Bacteria</taxon>
        <taxon>Thermotogati</taxon>
        <taxon>Deinococcota</taxon>
        <taxon>Deinococci</taxon>
        <taxon>Deinococcales</taxon>
        <taxon>Deinococcaceae</taxon>
        <taxon>Deinococcus</taxon>
    </lineage>
</organism>
<proteinExistence type="predicted"/>
<evidence type="ECO:0000313" key="2">
    <source>
        <dbReference type="Proteomes" id="UP001401887"/>
    </source>
</evidence>
<accession>A0ABP9WEZ5</accession>
<evidence type="ECO:0000313" key="1">
    <source>
        <dbReference type="EMBL" id="GAA5514807.1"/>
    </source>
</evidence>
<dbReference type="RefSeq" id="WP_345467957.1">
    <property type="nucleotide sequence ID" value="NZ_BAABRP010000024.1"/>
</dbReference>
<gene>
    <name evidence="1" type="ORF">Dcar01_03568</name>
</gene>
<keyword evidence="2" id="KW-1185">Reference proteome</keyword>
<comment type="caution">
    <text evidence="1">The sequence shown here is derived from an EMBL/GenBank/DDBJ whole genome shotgun (WGS) entry which is preliminary data.</text>
</comment>
<evidence type="ECO:0008006" key="3">
    <source>
        <dbReference type="Google" id="ProtNLM"/>
    </source>
</evidence>
<protein>
    <recommendedName>
        <fullName evidence="3">IrrE N-terminal-like domain-containing protein</fullName>
    </recommendedName>
</protein>
<dbReference type="EMBL" id="BAABRP010000024">
    <property type="protein sequence ID" value="GAA5514807.1"/>
    <property type="molecule type" value="Genomic_DNA"/>
</dbReference>
<name>A0ABP9WEZ5_9DEIO</name>
<sequence length="223" mass="25279">MTFDPDAYDLFAYQKARHEEVGGTTDMEELPTLLGCTVIEADASRLIGTDLHVQRRLIYAGRRSHIAHEVSHKLAQERDTAHDPNYEEVIRHRHAQAPDVDAHLEALITTGQDGLLMPDKVVQTIINICGLNAMVVWILHQQETVYLHEALRRIVQHNENARIGGFIGVNGIIRHAYSYRWRMPCWIGHPVPDPDDEFQGEGVSLFQVPGRRNTVIGLIVIEE</sequence>
<reference evidence="1 2" key="1">
    <citation type="submission" date="2024-02" db="EMBL/GenBank/DDBJ databases">
        <title>Deinococcus carri NBRC 110142.</title>
        <authorList>
            <person name="Ichikawa N."/>
            <person name="Katano-Makiyama Y."/>
            <person name="Hidaka K."/>
        </authorList>
    </citation>
    <scope>NUCLEOTIDE SEQUENCE [LARGE SCALE GENOMIC DNA]</scope>
    <source>
        <strain evidence="1 2">NBRC 110142</strain>
    </source>
</reference>
<dbReference type="Proteomes" id="UP001401887">
    <property type="component" value="Unassembled WGS sequence"/>
</dbReference>